<feature type="compositionally biased region" description="Basic and acidic residues" evidence="1">
    <location>
        <begin position="544"/>
        <end position="556"/>
    </location>
</feature>
<feature type="compositionally biased region" description="Low complexity" evidence="1">
    <location>
        <begin position="456"/>
        <end position="465"/>
    </location>
</feature>
<feature type="region of interest" description="Disordered" evidence="1">
    <location>
        <begin position="542"/>
        <end position="619"/>
    </location>
</feature>
<feature type="compositionally biased region" description="Polar residues" evidence="1">
    <location>
        <begin position="295"/>
        <end position="310"/>
    </location>
</feature>
<proteinExistence type="predicted"/>
<feature type="region of interest" description="Disordered" evidence="1">
    <location>
        <begin position="1"/>
        <end position="27"/>
    </location>
</feature>
<feature type="region of interest" description="Disordered" evidence="1">
    <location>
        <begin position="200"/>
        <end position="529"/>
    </location>
</feature>
<dbReference type="EMBL" id="ML992690">
    <property type="protein sequence ID" value="KAF2208970.1"/>
    <property type="molecule type" value="Genomic_DNA"/>
</dbReference>
<sequence length="619" mass="67305">MPSLSVFPEGAHRSPQSPAPPNRTSPSQFIKDFRNILEEVRQSKQARLDKIAADLNVVFDNGGVGTNEEIAWLETLEDDIELIKDRHRKLGKVVAGVDAKTGRATLEKILDDETRGWATPDLKVLVQDLKVSDGVISGKKSSPKAKNDEKMMQASARKMIDNNEGLMGVTEAGPTPFQRRMEKAPMFDVDKVRVSEATKRKVLEERNDEVSKDGDDSDQSSGKAPSIASSYAARLAKKTREEMEQRNNMPEEIIKVSKNGPSSANKNRSSQLEDRSIPQLGKAESPKAKRKSRQTDSNAKGQRLMSQPESASLLRGALLPDIQKKENTAQQVDNDRATATAVSREASFDTRKSSLHSLFAATEGEGTDIPSEWSKPGAWQKELDGDAVMEDAGDGRTDESLHGAEQNPSPPGSPRRRSSNATSHGSGSSSSSSGLFVSPYKKNETHGNKRNKSTTKKSSPPASHFAPPPHRKSRTPASRRSSEFMRSLFEPNEESYALPDSPPRERKAAPKAEQAARRAAAFYTAEPKNKEVLLLGSNNLSQQREVKKRPADEHIDGVLGAFTEGGPAKSKVRKGGEEGAADGGSRAGSESGKTLVDMGPMKWPGQEVKKGKGKGKGRK</sequence>
<feature type="compositionally biased region" description="Basic and acidic residues" evidence="1">
    <location>
        <begin position="200"/>
        <end position="214"/>
    </location>
</feature>
<evidence type="ECO:0000256" key="1">
    <source>
        <dbReference type="SAM" id="MobiDB-lite"/>
    </source>
</evidence>
<feature type="compositionally biased region" description="Low complexity" evidence="1">
    <location>
        <begin position="419"/>
        <end position="438"/>
    </location>
</feature>
<feature type="compositionally biased region" description="Basic and acidic residues" evidence="1">
    <location>
        <begin position="393"/>
        <end position="402"/>
    </location>
</feature>
<evidence type="ECO:0000313" key="3">
    <source>
        <dbReference type="Proteomes" id="UP000799539"/>
    </source>
</evidence>
<evidence type="ECO:0000313" key="2">
    <source>
        <dbReference type="EMBL" id="KAF2208970.1"/>
    </source>
</evidence>
<dbReference type="OrthoDB" id="3648187at2759"/>
<feature type="compositionally biased region" description="Polar residues" evidence="1">
    <location>
        <begin position="259"/>
        <end position="270"/>
    </location>
</feature>
<feature type="compositionally biased region" description="Basic and acidic residues" evidence="1">
    <location>
        <begin position="502"/>
        <end position="516"/>
    </location>
</feature>
<dbReference type="Proteomes" id="UP000799539">
    <property type="component" value="Unassembled WGS sequence"/>
</dbReference>
<reference evidence="2" key="1">
    <citation type="journal article" date="2020" name="Stud. Mycol.">
        <title>101 Dothideomycetes genomes: a test case for predicting lifestyles and emergence of pathogens.</title>
        <authorList>
            <person name="Haridas S."/>
            <person name="Albert R."/>
            <person name="Binder M."/>
            <person name="Bloem J."/>
            <person name="Labutti K."/>
            <person name="Salamov A."/>
            <person name="Andreopoulos B."/>
            <person name="Baker S."/>
            <person name="Barry K."/>
            <person name="Bills G."/>
            <person name="Bluhm B."/>
            <person name="Cannon C."/>
            <person name="Castanera R."/>
            <person name="Culley D."/>
            <person name="Daum C."/>
            <person name="Ezra D."/>
            <person name="Gonzalez J."/>
            <person name="Henrissat B."/>
            <person name="Kuo A."/>
            <person name="Liang C."/>
            <person name="Lipzen A."/>
            <person name="Lutzoni F."/>
            <person name="Magnuson J."/>
            <person name="Mondo S."/>
            <person name="Nolan M."/>
            <person name="Ohm R."/>
            <person name="Pangilinan J."/>
            <person name="Park H.-J."/>
            <person name="Ramirez L."/>
            <person name="Alfaro M."/>
            <person name="Sun H."/>
            <person name="Tritt A."/>
            <person name="Yoshinaga Y."/>
            <person name="Zwiers L.-H."/>
            <person name="Turgeon B."/>
            <person name="Goodwin S."/>
            <person name="Spatafora J."/>
            <person name="Crous P."/>
            <person name="Grigoriev I."/>
        </authorList>
    </citation>
    <scope>NUCLEOTIDE SEQUENCE</scope>
    <source>
        <strain evidence="2">SCOH1-5</strain>
    </source>
</reference>
<organism evidence="2 3">
    <name type="scientific">Cercospora zeae-maydis SCOH1-5</name>
    <dbReference type="NCBI Taxonomy" id="717836"/>
    <lineage>
        <taxon>Eukaryota</taxon>
        <taxon>Fungi</taxon>
        <taxon>Dikarya</taxon>
        <taxon>Ascomycota</taxon>
        <taxon>Pezizomycotina</taxon>
        <taxon>Dothideomycetes</taxon>
        <taxon>Dothideomycetidae</taxon>
        <taxon>Mycosphaerellales</taxon>
        <taxon>Mycosphaerellaceae</taxon>
        <taxon>Cercospora</taxon>
    </lineage>
</organism>
<name>A0A6A6F6S3_9PEZI</name>
<accession>A0A6A6F6S3</accession>
<gene>
    <name evidence="2" type="ORF">CERZMDRAFT_87361</name>
</gene>
<protein>
    <submittedName>
        <fullName evidence="2">Uncharacterized protein</fullName>
    </submittedName>
</protein>
<dbReference type="AlphaFoldDB" id="A0A6A6F6S3"/>
<keyword evidence="3" id="KW-1185">Reference proteome</keyword>